<dbReference type="Proteomes" id="UP000199393">
    <property type="component" value="Chromosome I"/>
</dbReference>
<dbReference type="PANTHER" id="PTHR23517:SF13">
    <property type="entry name" value="MAJOR FACILITATOR SUPERFAMILY MFS_1"/>
    <property type="match status" value="1"/>
</dbReference>
<gene>
    <name evidence="10" type="ORF">GA0070620_1833</name>
</gene>
<evidence type="ECO:0000256" key="4">
    <source>
        <dbReference type="ARBA" id="ARBA00022692"/>
    </source>
</evidence>
<dbReference type="InterPro" id="IPR020846">
    <property type="entry name" value="MFS_dom"/>
</dbReference>
<feature type="transmembrane region" description="Helical" evidence="8">
    <location>
        <begin position="364"/>
        <end position="382"/>
    </location>
</feature>
<keyword evidence="11" id="KW-1185">Reference proteome</keyword>
<dbReference type="Gene3D" id="1.20.1250.20">
    <property type="entry name" value="MFS general substrate transporter like domains"/>
    <property type="match status" value="1"/>
</dbReference>
<dbReference type="InterPro" id="IPR050171">
    <property type="entry name" value="MFS_Transporters"/>
</dbReference>
<evidence type="ECO:0000259" key="9">
    <source>
        <dbReference type="PROSITE" id="PS50850"/>
    </source>
</evidence>
<keyword evidence="6 8" id="KW-0472">Membrane</keyword>
<feature type="transmembrane region" description="Helical" evidence="8">
    <location>
        <begin position="305"/>
        <end position="323"/>
    </location>
</feature>
<protein>
    <submittedName>
        <fullName evidence="10">Predicted arabinose efflux permease, MFS family</fullName>
    </submittedName>
</protein>
<dbReference type="SUPFAM" id="SSF103473">
    <property type="entry name" value="MFS general substrate transporter"/>
    <property type="match status" value="1"/>
</dbReference>
<feature type="transmembrane region" description="Helical" evidence="8">
    <location>
        <begin position="63"/>
        <end position="86"/>
    </location>
</feature>
<dbReference type="AlphaFoldDB" id="A0A1C3N1A3"/>
<feature type="transmembrane region" description="Helical" evidence="8">
    <location>
        <begin position="98"/>
        <end position="118"/>
    </location>
</feature>
<dbReference type="GO" id="GO:0005886">
    <property type="term" value="C:plasma membrane"/>
    <property type="evidence" value="ECO:0007669"/>
    <property type="project" value="UniProtKB-SubCell"/>
</dbReference>
<organism evidence="10 11">
    <name type="scientific">Micromonospora krabiensis</name>
    <dbReference type="NCBI Taxonomy" id="307121"/>
    <lineage>
        <taxon>Bacteria</taxon>
        <taxon>Bacillati</taxon>
        <taxon>Actinomycetota</taxon>
        <taxon>Actinomycetes</taxon>
        <taxon>Micromonosporales</taxon>
        <taxon>Micromonosporaceae</taxon>
        <taxon>Micromonospora</taxon>
    </lineage>
</organism>
<sequence>MTTDVHPMPDRTGESAPTGAAPRPRRVHHGRGFWLLAYGFAVMMAFSAAPTPLYVLYQQRDGFGPFTVTLVFAAYAVGVVVSLFTVGHLSDQLGRRRLLLPALALNMLAGVVFLLPGIPVVPELLVARFISGISIGVLTATATAYLTELHAAARPGASRRRADLVGAAANIGGIGLGPLVAGLLAEYAPHPLATPFVVFEVLLTLGLVGAALLPETVSRVPLRYRPQRVAVPAASRRTYLAACATGFVSFAVFGLFTSLAPGFLVGTLHQRSHAVAGLVAFAVFASGVAGQVLTLRSALGRQLRVGLALLAAGLVALVAGVWLPSLALFVVGGVLSGAGAGAVFKGSVATVFSVAPTGARGEALAGLFLGGYGGLAVPVLGLGLATQHLSPRSALIGFAAVLLALLVVAVRPLLAKPRTDQ</sequence>
<dbReference type="Pfam" id="PF07690">
    <property type="entry name" value="MFS_1"/>
    <property type="match status" value="1"/>
</dbReference>
<reference evidence="11" key="1">
    <citation type="submission" date="2016-06" db="EMBL/GenBank/DDBJ databases">
        <authorList>
            <person name="Varghese N."/>
            <person name="Submissions Spin"/>
        </authorList>
    </citation>
    <scope>NUCLEOTIDE SEQUENCE [LARGE SCALE GENOMIC DNA]</scope>
    <source>
        <strain evidence="11">DSM 45344</strain>
    </source>
</reference>
<evidence type="ECO:0000256" key="5">
    <source>
        <dbReference type="ARBA" id="ARBA00022989"/>
    </source>
</evidence>
<feature type="transmembrane region" description="Helical" evidence="8">
    <location>
        <begin position="272"/>
        <end position="293"/>
    </location>
</feature>
<dbReference type="InterPro" id="IPR036259">
    <property type="entry name" value="MFS_trans_sf"/>
</dbReference>
<comment type="subcellular location">
    <subcellularLocation>
        <location evidence="1">Cell membrane</location>
        <topology evidence="1">Multi-pass membrane protein</topology>
    </subcellularLocation>
</comment>
<feature type="transmembrane region" description="Helical" evidence="8">
    <location>
        <begin position="167"/>
        <end position="185"/>
    </location>
</feature>
<keyword evidence="4 8" id="KW-0812">Transmembrane</keyword>
<evidence type="ECO:0000313" key="10">
    <source>
        <dbReference type="EMBL" id="SBV26345.1"/>
    </source>
</evidence>
<evidence type="ECO:0000256" key="3">
    <source>
        <dbReference type="ARBA" id="ARBA00022475"/>
    </source>
</evidence>
<feature type="transmembrane region" description="Helical" evidence="8">
    <location>
        <begin position="394"/>
        <end position="414"/>
    </location>
</feature>
<feature type="domain" description="Major facilitator superfamily (MFS) profile" evidence="9">
    <location>
        <begin position="25"/>
        <end position="420"/>
    </location>
</feature>
<evidence type="ECO:0000256" key="6">
    <source>
        <dbReference type="ARBA" id="ARBA00023136"/>
    </source>
</evidence>
<name>A0A1C3N1A3_9ACTN</name>
<dbReference type="PROSITE" id="PS50850">
    <property type="entry name" value="MFS"/>
    <property type="match status" value="1"/>
</dbReference>
<dbReference type="STRING" id="307121.GA0070620_1833"/>
<dbReference type="PANTHER" id="PTHR23517">
    <property type="entry name" value="RESISTANCE PROTEIN MDTM, PUTATIVE-RELATED-RELATED"/>
    <property type="match status" value="1"/>
</dbReference>
<evidence type="ECO:0000256" key="1">
    <source>
        <dbReference type="ARBA" id="ARBA00004651"/>
    </source>
</evidence>
<dbReference type="PATRIC" id="fig|307121.4.peg.1881"/>
<feature type="transmembrane region" description="Helical" evidence="8">
    <location>
        <begin position="124"/>
        <end position="146"/>
    </location>
</feature>
<evidence type="ECO:0000256" key="2">
    <source>
        <dbReference type="ARBA" id="ARBA00022448"/>
    </source>
</evidence>
<evidence type="ECO:0000313" key="11">
    <source>
        <dbReference type="Proteomes" id="UP000199393"/>
    </source>
</evidence>
<dbReference type="EMBL" id="LT598496">
    <property type="protein sequence ID" value="SBV26345.1"/>
    <property type="molecule type" value="Genomic_DNA"/>
</dbReference>
<evidence type="ECO:0000256" key="7">
    <source>
        <dbReference type="SAM" id="MobiDB-lite"/>
    </source>
</evidence>
<feature type="transmembrane region" description="Helical" evidence="8">
    <location>
        <begin position="33"/>
        <end position="57"/>
    </location>
</feature>
<feature type="transmembrane region" description="Helical" evidence="8">
    <location>
        <begin position="197"/>
        <end position="217"/>
    </location>
</feature>
<feature type="region of interest" description="Disordered" evidence="7">
    <location>
        <begin position="1"/>
        <end position="25"/>
    </location>
</feature>
<keyword evidence="5 8" id="KW-1133">Transmembrane helix</keyword>
<dbReference type="GO" id="GO:0022857">
    <property type="term" value="F:transmembrane transporter activity"/>
    <property type="evidence" value="ECO:0007669"/>
    <property type="project" value="InterPro"/>
</dbReference>
<feature type="transmembrane region" description="Helical" evidence="8">
    <location>
        <begin position="238"/>
        <end position="260"/>
    </location>
</feature>
<accession>A0A1C3N1A3</accession>
<keyword evidence="3" id="KW-1003">Cell membrane</keyword>
<evidence type="ECO:0000256" key="8">
    <source>
        <dbReference type="SAM" id="Phobius"/>
    </source>
</evidence>
<keyword evidence="2" id="KW-0813">Transport</keyword>
<proteinExistence type="predicted"/>
<feature type="transmembrane region" description="Helical" evidence="8">
    <location>
        <begin position="329"/>
        <end position="352"/>
    </location>
</feature>
<dbReference type="InterPro" id="IPR011701">
    <property type="entry name" value="MFS"/>
</dbReference>